<dbReference type="PANTHER" id="PTHR16770">
    <property type="entry name" value="PROTEIN RIPPLY-LIKE"/>
    <property type="match status" value="1"/>
</dbReference>
<organism evidence="6 8">
    <name type="scientific">Actinia tenebrosa</name>
    <name type="common">Australian red waratah sea anemone</name>
    <dbReference type="NCBI Taxonomy" id="6105"/>
    <lineage>
        <taxon>Eukaryota</taxon>
        <taxon>Metazoa</taxon>
        <taxon>Cnidaria</taxon>
        <taxon>Anthozoa</taxon>
        <taxon>Hexacorallia</taxon>
        <taxon>Actiniaria</taxon>
        <taxon>Actiniidae</taxon>
        <taxon>Actinia</taxon>
    </lineage>
</organism>
<evidence type="ECO:0000256" key="5">
    <source>
        <dbReference type="SAM" id="MobiDB-lite"/>
    </source>
</evidence>
<dbReference type="GO" id="GO:0000122">
    <property type="term" value="P:negative regulation of transcription by RNA polymerase II"/>
    <property type="evidence" value="ECO:0007669"/>
    <property type="project" value="TreeGrafter"/>
</dbReference>
<dbReference type="OrthoDB" id="5978888at2759"/>
<evidence type="ECO:0000313" key="6">
    <source>
        <dbReference type="Proteomes" id="UP000515163"/>
    </source>
</evidence>
<dbReference type="RefSeq" id="XP_031567797.1">
    <property type="nucleotide sequence ID" value="XM_031711937.1"/>
</dbReference>
<dbReference type="GeneID" id="116302603"/>
<feature type="region of interest" description="Disordered" evidence="5">
    <location>
        <begin position="95"/>
        <end position="138"/>
    </location>
</feature>
<dbReference type="Proteomes" id="UP000515163">
    <property type="component" value="Unplaced"/>
</dbReference>
<evidence type="ECO:0000256" key="2">
    <source>
        <dbReference type="ARBA" id="ARBA00006944"/>
    </source>
</evidence>
<evidence type="ECO:0000256" key="1">
    <source>
        <dbReference type="ARBA" id="ARBA00004123"/>
    </source>
</evidence>
<evidence type="ECO:0000256" key="3">
    <source>
        <dbReference type="ARBA" id="ARBA00022473"/>
    </source>
</evidence>
<dbReference type="Pfam" id="PF14998">
    <property type="entry name" value="Ripply"/>
    <property type="match status" value="1"/>
</dbReference>
<feature type="compositionally biased region" description="Acidic residues" evidence="5">
    <location>
        <begin position="97"/>
        <end position="114"/>
    </location>
</feature>
<comment type="subcellular location">
    <subcellularLocation>
        <location evidence="1">Nucleus</location>
    </subcellularLocation>
</comment>
<dbReference type="KEGG" id="aten:116302603"/>
<dbReference type="PANTHER" id="PTHR16770:SF1">
    <property type="entry name" value="PROTEIN RIPPLY-LIKE"/>
    <property type="match status" value="1"/>
</dbReference>
<feature type="compositionally biased region" description="Basic and acidic residues" evidence="5">
    <location>
        <begin position="115"/>
        <end position="138"/>
    </location>
</feature>
<proteinExistence type="inferred from homology"/>
<sequence length="138" mass="16384">MDCLTRNTTQNSTKIWRPWDEDTTKIDPTKCKRLHPYVRHPTRNQMQSNFHPLQSYVSTFEHPVRLYWTKAAYDYMYEAGERLLRNFPVQATIQVVDDSDSSDDEDDDDDEYENNEDKKKEDDTKDIIQEDKGNKKSG</sequence>
<evidence type="ECO:0000313" key="8">
    <source>
        <dbReference type="RefSeq" id="XP_031567799.1"/>
    </source>
</evidence>
<evidence type="ECO:0000313" key="7">
    <source>
        <dbReference type="RefSeq" id="XP_031567797.1"/>
    </source>
</evidence>
<dbReference type="RefSeq" id="XP_031567799.1">
    <property type="nucleotide sequence ID" value="XM_031711939.1"/>
</dbReference>
<reference evidence="7 8" key="1">
    <citation type="submission" date="2025-04" db="UniProtKB">
        <authorList>
            <consortium name="RefSeq"/>
        </authorList>
    </citation>
    <scope>IDENTIFICATION</scope>
    <source>
        <tissue evidence="7 8">Tentacle</tissue>
    </source>
</reference>
<keyword evidence="3" id="KW-0217">Developmental protein</keyword>
<accession>A0A6P8ILV1</accession>
<protein>
    <submittedName>
        <fullName evidence="7 8">Protein ripply1-like</fullName>
    </submittedName>
</protein>
<comment type="similarity">
    <text evidence="2">Belongs to the ripply family.</text>
</comment>
<dbReference type="AlphaFoldDB" id="A0A6P8ILV1"/>
<gene>
    <name evidence="7 8" type="primary">LOC116302603</name>
</gene>
<evidence type="ECO:0000256" key="4">
    <source>
        <dbReference type="ARBA" id="ARBA00023242"/>
    </source>
</evidence>
<name>A0A6P8ILV1_ACTTE</name>
<dbReference type="GO" id="GO:0009880">
    <property type="term" value="P:embryonic pattern specification"/>
    <property type="evidence" value="ECO:0007669"/>
    <property type="project" value="TreeGrafter"/>
</dbReference>
<dbReference type="GO" id="GO:0005634">
    <property type="term" value="C:nucleus"/>
    <property type="evidence" value="ECO:0007669"/>
    <property type="project" value="UniProtKB-SubCell"/>
</dbReference>
<keyword evidence="6" id="KW-1185">Reference proteome</keyword>
<dbReference type="InterPro" id="IPR028127">
    <property type="entry name" value="Ripply_fam"/>
</dbReference>
<keyword evidence="4" id="KW-0539">Nucleus</keyword>